<sequence length="443" mass="45939">MTRVLVVDDSQFMRTVIGNALTAADYDVETATNGSEAIEAATAYDPDIVTMDVEMPELDGIDAVERIMATNPTLILMLSVHTDRGTEATLDALERGAIDFLNKPDGSDSRNVADLCDDVVEKVDELANANVSSIALARAAASAYATRPDRSDGNVTAGRAAVGSGTGDGNGTRVRTGTGTGSGPKVRSEFESATETGVEGTPNSPGPERPAPTPSSTLKRRSGGGRANGTDERDDRAAIELEGEYAADPTIVLGASTGGPKIVEQVFDRLPLEFDAKGLVVQHMPSSFTGRFAERLDRRSRYDVSEAADGDTVRSGEILVAPGGAHLEVTGNVGGHLTVGLDDGDRIHGVRPAIDVTMRTAAERVSDPLCGVVLTGMGRDGAAGIEAIKTAGGHTVAQDEATSPVFGIPCQAIQTGCVDDITPAGELADTIVDAFNTDGENDD</sequence>
<comment type="subcellular location">
    <subcellularLocation>
        <location evidence="5">Cytoplasm</location>
    </subcellularLocation>
</comment>
<name>A0A6B0VRN6_9EURY</name>
<comment type="domain">
    <text evidence="5">Contains a C-terminal catalytic domain, and an N-terminal region which modulates catalytic activity.</text>
</comment>
<dbReference type="GO" id="GO:0032259">
    <property type="term" value="P:methylation"/>
    <property type="evidence" value="ECO:0007669"/>
    <property type="project" value="UniProtKB-KW"/>
</dbReference>
<accession>A0A6B0VRN6</accession>
<evidence type="ECO:0000256" key="8">
    <source>
        <dbReference type="SAM" id="MobiDB-lite"/>
    </source>
</evidence>
<dbReference type="GO" id="GO:0050568">
    <property type="term" value="F:protein-glutamine glutaminase activity"/>
    <property type="evidence" value="ECO:0007669"/>
    <property type="project" value="UniProtKB-UniRule"/>
</dbReference>
<feature type="domain" description="CheB-type methylesterase" evidence="10">
    <location>
        <begin position="244"/>
        <end position="438"/>
    </location>
</feature>
<feature type="compositionally biased region" description="Pro residues" evidence="8">
    <location>
        <begin position="204"/>
        <end position="213"/>
    </location>
</feature>
<evidence type="ECO:0000313" key="12">
    <source>
        <dbReference type="Proteomes" id="UP000434101"/>
    </source>
</evidence>
<keyword evidence="2 5" id="KW-0145">Chemotaxis</keyword>
<dbReference type="NCBIfam" id="NF001965">
    <property type="entry name" value="PRK00742.1"/>
    <property type="match status" value="1"/>
</dbReference>
<feature type="active site" evidence="5 6">
    <location>
        <position position="256"/>
    </location>
</feature>
<evidence type="ECO:0000256" key="4">
    <source>
        <dbReference type="ARBA" id="ARBA00048267"/>
    </source>
</evidence>
<feature type="active site" evidence="5 6">
    <location>
        <position position="283"/>
    </location>
</feature>
<evidence type="ECO:0000256" key="5">
    <source>
        <dbReference type="HAMAP-Rule" id="MF_00099"/>
    </source>
</evidence>
<dbReference type="OrthoDB" id="2857at2157"/>
<dbReference type="Pfam" id="PF00072">
    <property type="entry name" value="Response_reg"/>
    <property type="match status" value="1"/>
</dbReference>
<comment type="similarity">
    <text evidence="5">Belongs to the CheB family.</text>
</comment>
<dbReference type="GO" id="GO:0008168">
    <property type="term" value="F:methyltransferase activity"/>
    <property type="evidence" value="ECO:0007669"/>
    <property type="project" value="UniProtKB-KW"/>
</dbReference>
<dbReference type="CDD" id="cd17541">
    <property type="entry name" value="REC_CheB-like"/>
    <property type="match status" value="1"/>
</dbReference>
<dbReference type="EMBL" id="WUYX01000069">
    <property type="protein sequence ID" value="MXV64005.1"/>
    <property type="molecule type" value="Genomic_DNA"/>
</dbReference>
<keyword evidence="12" id="KW-1185">Reference proteome</keyword>
<dbReference type="CDD" id="cd16432">
    <property type="entry name" value="CheB_Rec"/>
    <property type="match status" value="1"/>
</dbReference>
<dbReference type="GO" id="GO:0006935">
    <property type="term" value="P:chemotaxis"/>
    <property type="evidence" value="ECO:0007669"/>
    <property type="project" value="UniProtKB-UniRule"/>
</dbReference>
<comment type="function">
    <text evidence="5">Involved in chemotaxis. Part of a chemotaxis signal transduction system that modulates chemotaxis in response to various stimuli. Catalyzes the demethylation of specific methylglutamate residues introduced into the chemoreceptors (methyl-accepting chemotaxis proteins or MCP) by CheR. Also mediates the irreversible deamidation of specific glutamine residues to glutamic acid.</text>
</comment>
<dbReference type="PANTHER" id="PTHR42872">
    <property type="entry name" value="PROTEIN-GLUTAMATE METHYLESTERASE/PROTEIN-GLUTAMINE GLUTAMINASE"/>
    <property type="match status" value="1"/>
</dbReference>
<evidence type="ECO:0000259" key="10">
    <source>
        <dbReference type="PROSITE" id="PS50122"/>
    </source>
</evidence>
<dbReference type="InterPro" id="IPR008248">
    <property type="entry name" value="CheB-like"/>
</dbReference>
<keyword evidence="1 5" id="KW-0963">Cytoplasm</keyword>
<feature type="region of interest" description="Disordered" evidence="8">
    <location>
        <begin position="144"/>
        <end position="234"/>
    </location>
</feature>
<dbReference type="SUPFAM" id="SSF52172">
    <property type="entry name" value="CheY-like"/>
    <property type="match status" value="1"/>
</dbReference>
<dbReference type="RefSeq" id="WP_160066919.1">
    <property type="nucleotide sequence ID" value="NZ_WUYX01000069.1"/>
</dbReference>
<dbReference type="InterPro" id="IPR011006">
    <property type="entry name" value="CheY-like_superfamily"/>
</dbReference>
<dbReference type="SUPFAM" id="SSF52738">
    <property type="entry name" value="Methylesterase CheB, C-terminal domain"/>
    <property type="match status" value="1"/>
</dbReference>
<dbReference type="GO" id="GO:0000156">
    <property type="term" value="F:phosphorelay response regulator activity"/>
    <property type="evidence" value="ECO:0007669"/>
    <property type="project" value="InterPro"/>
</dbReference>
<evidence type="ECO:0000313" key="11">
    <source>
        <dbReference type="EMBL" id="MXV64005.1"/>
    </source>
</evidence>
<comment type="catalytic activity">
    <reaction evidence="5">
        <text>L-glutaminyl-[protein] + H2O = L-glutamyl-[protein] + NH4(+)</text>
        <dbReference type="Rhea" id="RHEA:16441"/>
        <dbReference type="Rhea" id="RHEA-COMP:10207"/>
        <dbReference type="Rhea" id="RHEA-COMP:10208"/>
        <dbReference type="ChEBI" id="CHEBI:15377"/>
        <dbReference type="ChEBI" id="CHEBI:28938"/>
        <dbReference type="ChEBI" id="CHEBI:29973"/>
        <dbReference type="ChEBI" id="CHEBI:30011"/>
        <dbReference type="EC" id="3.5.1.44"/>
    </reaction>
</comment>
<evidence type="ECO:0000256" key="6">
    <source>
        <dbReference type="PROSITE-ProRule" id="PRU00050"/>
    </source>
</evidence>
<keyword evidence="3 5" id="KW-0378">Hydrolase</keyword>
<reference evidence="11 12" key="1">
    <citation type="submission" date="2020-01" db="EMBL/GenBank/DDBJ databases">
        <title>Natronorubrum sp. JWXQ-INN 674 isolated from Inner Mongolia Autonomous Region of China.</title>
        <authorList>
            <person name="Xue Q."/>
        </authorList>
    </citation>
    <scope>NUCLEOTIDE SEQUENCE [LARGE SCALE GENOMIC DNA]</scope>
    <source>
        <strain evidence="11 12">JWXQ-INN-674</strain>
    </source>
</reference>
<keyword evidence="11" id="KW-0489">Methyltransferase</keyword>
<comment type="caution">
    <text evidence="11">The sequence shown here is derived from an EMBL/GenBank/DDBJ whole genome shotgun (WGS) entry which is preliminary data.</text>
</comment>
<keyword evidence="11" id="KW-0808">Transferase</keyword>
<protein>
    <recommendedName>
        <fullName evidence="5">Protein-glutamate methylesterase/protein-glutamine glutaminase</fullName>
        <ecNumber evidence="5">3.1.1.61</ecNumber>
        <ecNumber evidence="5">3.5.1.44</ecNumber>
    </recommendedName>
</protein>
<dbReference type="Pfam" id="PF01339">
    <property type="entry name" value="CheB_methylest"/>
    <property type="match status" value="1"/>
</dbReference>
<dbReference type="SMART" id="SM00448">
    <property type="entry name" value="REC"/>
    <property type="match status" value="1"/>
</dbReference>
<proteinExistence type="inferred from homology"/>
<dbReference type="HAMAP" id="MF_00099">
    <property type="entry name" value="CheB_chemtxs"/>
    <property type="match status" value="1"/>
</dbReference>
<dbReference type="GO" id="GO:0008984">
    <property type="term" value="F:protein-glutamate methylesterase activity"/>
    <property type="evidence" value="ECO:0007669"/>
    <property type="project" value="UniProtKB-UniRule"/>
</dbReference>
<evidence type="ECO:0000256" key="3">
    <source>
        <dbReference type="ARBA" id="ARBA00022801"/>
    </source>
</evidence>
<dbReference type="InterPro" id="IPR001789">
    <property type="entry name" value="Sig_transdc_resp-reg_receiver"/>
</dbReference>
<dbReference type="GO" id="GO:0005737">
    <property type="term" value="C:cytoplasm"/>
    <property type="evidence" value="ECO:0007669"/>
    <property type="project" value="UniProtKB-SubCell"/>
</dbReference>
<comment type="catalytic activity">
    <reaction evidence="4 5">
        <text>[protein]-L-glutamate 5-O-methyl ester + H2O = L-glutamyl-[protein] + methanol + H(+)</text>
        <dbReference type="Rhea" id="RHEA:23236"/>
        <dbReference type="Rhea" id="RHEA-COMP:10208"/>
        <dbReference type="Rhea" id="RHEA-COMP:10311"/>
        <dbReference type="ChEBI" id="CHEBI:15377"/>
        <dbReference type="ChEBI" id="CHEBI:15378"/>
        <dbReference type="ChEBI" id="CHEBI:17790"/>
        <dbReference type="ChEBI" id="CHEBI:29973"/>
        <dbReference type="ChEBI" id="CHEBI:82795"/>
        <dbReference type="EC" id="3.1.1.61"/>
    </reaction>
</comment>
<evidence type="ECO:0000256" key="7">
    <source>
        <dbReference type="PROSITE-ProRule" id="PRU00169"/>
    </source>
</evidence>
<evidence type="ECO:0000256" key="2">
    <source>
        <dbReference type="ARBA" id="ARBA00022500"/>
    </source>
</evidence>
<feature type="active site" evidence="5 6">
    <location>
        <position position="380"/>
    </location>
</feature>
<dbReference type="EC" id="3.1.1.61" evidence="5"/>
<dbReference type="Gene3D" id="3.40.50.180">
    <property type="entry name" value="Methylesterase CheB, C-terminal domain"/>
    <property type="match status" value="1"/>
</dbReference>
<gene>
    <name evidence="5 11" type="primary">cheB</name>
    <name evidence="11" type="ORF">GS429_18440</name>
</gene>
<comment type="PTM">
    <text evidence="5">Phosphorylated by CheA. Phosphorylation of the N-terminal regulatory domain activates the methylesterase activity.</text>
</comment>
<dbReference type="AlphaFoldDB" id="A0A6B0VRN6"/>
<dbReference type="PANTHER" id="PTHR42872:SF6">
    <property type="entry name" value="PROTEIN-GLUTAMATE METHYLESTERASE_PROTEIN-GLUTAMINE GLUTAMINASE"/>
    <property type="match status" value="1"/>
</dbReference>
<feature type="modified residue" description="4-aspartylphosphate" evidence="5 7">
    <location>
        <position position="52"/>
    </location>
</feature>
<dbReference type="PROSITE" id="PS50110">
    <property type="entry name" value="RESPONSE_REGULATORY"/>
    <property type="match status" value="1"/>
</dbReference>
<dbReference type="InterPro" id="IPR000673">
    <property type="entry name" value="Sig_transdc_resp-reg_Me-estase"/>
</dbReference>
<dbReference type="PROSITE" id="PS50122">
    <property type="entry name" value="CHEB"/>
    <property type="match status" value="1"/>
</dbReference>
<keyword evidence="5 7" id="KW-0597">Phosphoprotein</keyword>
<evidence type="ECO:0000259" key="9">
    <source>
        <dbReference type="PROSITE" id="PS50110"/>
    </source>
</evidence>
<dbReference type="InterPro" id="IPR035909">
    <property type="entry name" value="CheB_C"/>
</dbReference>
<dbReference type="Gene3D" id="3.40.50.2300">
    <property type="match status" value="1"/>
</dbReference>
<organism evidence="11 12">
    <name type="scientific">Natronorubrum halalkaliphilum</name>
    <dbReference type="NCBI Taxonomy" id="2691917"/>
    <lineage>
        <taxon>Archaea</taxon>
        <taxon>Methanobacteriati</taxon>
        <taxon>Methanobacteriota</taxon>
        <taxon>Stenosarchaea group</taxon>
        <taxon>Halobacteria</taxon>
        <taxon>Halobacteriales</taxon>
        <taxon>Natrialbaceae</taxon>
        <taxon>Natronorubrum</taxon>
    </lineage>
</organism>
<dbReference type="EC" id="3.5.1.44" evidence="5"/>
<feature type="domain" description="Response regulatory" evidence="9">
    <location>
        <begin position="3"/>
        <end position="118"/>
    </location>
</feature>
<evidence type="ECO:0000256" key="1">
    <source>
        <dbReference type="ARBA" id="ARBA00022490"/>
    </source>
</evidence>
<dbReference type="Proteomes" id="UP000434101">
    <property type="component" value="Unassembled WGS sequence"/>
</dbReference>